<dbReference type="Gene3D" id="3.30.40.10">
    <property type="entry name" value="Zinc/RING finger domain, C3HC4 (zinc finger)"/>
    <property type="match status" value="1"/>
</dbReference>
<dbReference type="Pfam" id="PF04564">
    <property type="entry name" value="U-box"/>
    <property type="match status" value="1"/>
</dbReference>
<accession>A0A9N8EL06</accession>
<dbReference type="SUPFAM" id="SSF81901">
    <property type="entry name" value="HCP-like"/>
    <property type="match status" value="1"/>
</dbReference>
<dbReference type="PROSITE" id="PS51698">
    <property type="entry name" value="U_BOX"/>
    <property type="match status" value="1"/>
</dbReference>
<dbReference type="AlphaFoldDB" id="A0A9N8EL06"/>
<dbReference type="EMBL" id="CAICTM010001152">
    <property type="protein sequence ID" value="CAB9521009.1"/>
    <property type="molecule type" value="Genomic_DNA"/>
</dbReference>
<keyword evidence="4" id="KW-1185">Reference proteome</keyword>
<evidence type="ECO:0000256" key="1">
    <source>
        <dbReference type="SAM" id="MobiDB-lite"/>
    </source>
</evidence>
<dbReference type="Proteomes" id="UP001153069">
    <property type="component" value="Unassembled WGS sequence"/>
</dbReference>
<protein>
    <submittedName>
        <fullName evidence="3">SAM and U-box domain-containing protein 1</fullName>
    </submittedName>
</protein>
<dbReference type="Gene3D" id="1.25.40.10">
    <property type="entry name" value="Tetratricopeptide repeat domain"/>
    <property type="match status" value="1"/>
</dbReference>
<organism evidence="3 4">
    <name type="scientific">Seminavis robusta</name>
    <dbReference type="NCBI Taxonomy" id="568900"/>
    <lineage>
        <taxon>Eukaryota</taxon>
        <taxon>Sar</taxon>
        <taxon>Stramenopiles</taxon>
        <taxon>Ochrophyta</taxon>
        <taxon>Bacillariophyta</taxon>
        <taxon>Bacillariophyceae</taxon>
        <taxon>Bacillariophycidae</taxon>
        <taxon>Naviculales</taxon>
        <taxon>Naviculaceae</taxon>
        <taxon>Seminavis</taxon>
    </lineage>
</organism>
<evidence type="ECO:0000313" key="3">
    <source>
        <dbReference type="EMBL" id="CAB9521009.1"/>
    </source>
</evidence>
<dbReference type="InterPro" id="IPR013083">
    <property type="entry name" value="Znf_RING/FYVE/PHD"/>
</dbReference>
<evidence type="ECO:0000313" key="4">
    <source>
        <dbReference type="Proteomes" id="UP001153069"/>
    </source>
</evidence>
<evidence type="ECO:0000259" key="2">
    <source>
        <dbReference type="PROSITE" id="PS51698"/>
    </source>
</evidence>
<feature type="domain" description="U-box" evidence="2">
    <location>
        <begin position="27"/>
        <end position="78"/>
    </location>
</feature>
<feature type="region of interest" description="Disordered" evidence="1">
    <location>
        <begin position="1"/>
        <end position="32"/>
    </location>
</feature>
<dbReference type="InterPro" id="IPR003613">
    <property type="entry name" value="Ubox_domain"/>
</dbReference>
<dbReference type="InterPro" id="IPR011990">
    <property type="entry name" value="TPR-like_helical_dom_sf"/>
</dbReference>
<dbReference type="SUPFAM" id="SSF57850">
    <property type="entry name" value="RING/U-box"/>
    <property type="match status" value="1"/>
</dbReference>
<dbReference type="OrthoDB" id="156568at2759"/>
<reference evidence="3" key="1">
    <citation type="submission" date="2020-06" db="EMBL/GenBank/DDBJ databases">
        <authorList>
            <consortium name="Plant Systems Biology data submission"/>
        </authorList>
    </citation>
    <scope>NUCLEOTIDE SEQUENCE</scope>
    <source>
        <strain evidence="3">D6</strain>
    </source>
</reference>
<sequence>MASSKPQRKVFSSLEENQQPSKRPKKSPSDDLICPISLELPWDPVIAEDGRVYERESIEEHIGHVKKNSRDLRSPFTNDFMGSKLLPANWVQNHIDTLVESGVIGGELADKWNEKVEQKKLLEKAERGDADAMCTVGFNYQSGSDGFKEDLEAAFRWYKRAHEG</sequence>
<name>A0A9N8EL06_9STRA</name>
<gene>
    <name evidence="3" type="ORF">SEMRO_1154_G247130.1</name>
</gene>
<dbReference type="GO" id="GO:0004842">
    <property type="term" value="F:ubiquitin-protein transferase activity"/>
    <property type="evidence" value="ECO:0007669"/>
    <property type="project" value="InterPro"/>
</dbReference>
<dbReference type="GO" id="GO:0016567">
    <property type="term" value="P:protein ubiquitination"/>
    <property type="evidence" value="ECO:0007669"/>
    <property type="project" value="InterPro"/>
</dbReference>
<dbReference type="SMART" id="SM00504">
    <property type="entry name" value="Ubox"/>
    <property type="match status" value="1"/>
</dbReference>
<proteinExistence type="predicted"/>
<comment type="caution">
    <text evidence="3">The sequence shown here is derived from an EMBL/GenBank/DDBJ whole genome shotgun (WGS) entry which is preliminary data.</text>
</comment>